<dbReference type="OrthoDB" id="3787288at2"/>
<dbReference type="InterPro" id="IPR005561">
    <property type="entry name" value="ANTAR"/>
</dbReference>
<accession>G7H7J2</accession>
<dbReference type="Pfam" id="PF03861">
    <property type="entry name" value="ANTAR"/>
    <property type="match status" value="1"/>
</dbReference>
<gene>
    <name evidence="2" type="ORF">GOARA_088_00810</name>
</gene>
<dbReference type="InterPro" id="IPR036388">
    <property type="entry name" value="WH-like_DNA-bd_sf"/>
</dbReference>
<sequence length="226" mass="25208">MTSSRQSGVPADTSFRVGQFWYHFDDDRWVWSDELANIHGYSSSDDVTPTTALMLAHKHPDDKDRVEKLIAHVRSAREPFSSQHRIIDAHGHAIPVVVVADTFTDSSGSRAGTTGYYVALPDSPDDSSGRPFDLDAEQTVEERLNELIARRAVIEQAKGALRLVYQLDDQQAFDLLTWRSQETNTKVRDLAAAICDHLSDNGVPSSTRAAFDHLLLTAHEHIEPDD</sequence>
<dbReference type="GO" id="GO:0003723">
    <property type="term" value="F:RNA binding"/>
    <property type="evidence" value="ECO:0007669"/>
    <property type="project" value="InterPro"/>
</dbReference>
<name>G7H7J2_9ACTN</name>
<keyword evidence="3" id="KW-1185">Reference proteome</keyword>
<comment type="caution">
    <text evidence="2">The sequence shown here is derived from an EMBL/GenBank/DDBJ whole genome shotgun (WGS) entry which is preliminary data.</text>
</comment>
<dbReference type="SMART" id="SM01012">
    <property type="entry name" value="ANTAR"/>
    <property type="match status" value="1"/>
</dbReference>
<protein>
    <recommendedName>
        <fullName evidence="1">ANTAR domain-containing protein</fullName>
    </recommendedName>
</protein>
<dbReference type="Gene3D" id="3.30.450.20">
    <property type="entry name" value="PAS domain"/>
    <property type="match status" value="1"/>
</dbReference>
<dbReference type="SUPFAM" id="SSF55785">
    <property type="entry name" value="PYP-like sensor domain (PAS domain)"/>
    <property type="match status" value="1"/>
</dbReference>
<dbReference type="RefSeq" id="WP_007323891.1">
    <property type="nucleotide sequence ID" value="NZ_BAEE01000088.1"/>
</dbReference>
<dbReference type="SUPFAM" id="SSF52172">
    <property type="entry name" value="CheY-like"/>
    <property type="match status" value="1"/>
</dbReference>
<dbReference type="STRING" id="1073574.GOARA_088_00810"/>
<dbReference type="InterPro" id="IPR011006">
    <property type="entry name" value="CheY-like_superfamily"/>
</dbReference>
<dbReference type="Proteomes" id="UP000035088">
    <property type="component" value="Unassembled WGS sequence"/>
</dbReference>
<dbReference type="InterPro" id="IPR035965">
    <property type="entry name" value="PAS-like_dom_sf"/>
</dbReference>
<feature type="domain" description="ANTAR" evidence="1">
    <location>
        <begin position="134"/>
        <end position="195"/>
    </location>
</feature>
<dbReference type="EMBL" id="BAEE01000088">
    <property type="protein sequence ID" value="GAB11817.1"/>
    <property type="molecule type" value="Genomic_DNA"/>
</dbReference>
<reference evidence="2 3" key="1">
    <citation type="submission" date="2011-11" db="EMBL/GenBank/DDBJ databases">
        <title>Whole genome shotgun sequence of Gordonia araii NBRC 100433.</title>
        <authorList>
            <person name="Yoshida Y."/>
            <person name="Hosoyama A."/>
            <person name="Tsuchikane K."/>
            <person name="Katsumata H."/>
            <person name="Yamazaki S."/>
            <person name="Fujita N."/>
        </authorList>
    </citation>
    <scope>NUCLEOTIDE SEQUENCE [LARGE SCALE GENOMIC DNA]</scope>
    <source>
        <strain evidence="2 3">NBRC 100433</strain>
    </source>
</reference>
<dbReference type="Pfam" id="PF08447">
    <property type="entry name" value="PAS_3"/>
    <property type="match status" value="1"/>
</dbReference>
<evidence type="ECO:0000313" key="2">
    <source>
        <dbReference type="EMBL" id="GAB11817.1"/>
    </source>
</evidence>
<organism evidence="2 3">
    <name type="scientific">Gordonia araii NBRC 100433</name>
    <dbReference type="NCBI Taxonomy" id="1073574"/>
    <lineage>
        <taxon>Bacteria</taxon>
        <taxon>Bacillati</taxon>
        <taxon>Actinomycetota</taxon>
        <taxon>Actinomycetes</taxon>
        <taxon>Mycobacteriales</taxon>
        <taxon>Gordoniaceae</taxon>
        <taxon>Gordonia</taxon>
    </lineage>
</organism>
<evidence type="ECO:0000313" key="3">
    <source>
        <dbReference type="Proteomes" id="UP000035088"/>
    </source>
</evidence>
<proteinExistence type="predicted"/>
<dbReference type="PROSITE" id="PS50921">
    <property type="entry name" value="ANTAR"/>
    <property type="match status" value="1"/>
</dbReference>
<evidence type="ECO:0000259" key="1">
    <source>
        <dbReference type="PROSITE" id="PS50921"/>
    </source>
</evidence>
<dbReference type="InterPro" id="IPR013655">
    <property type="entry name" value="PAS_fold_3"/>
</dbReference>
<dbReference type="AlphaFoldDB" id="G7H7J2"/>
<dbReference type="Gene3D" id="1.10.10.10">
    <property type="entry name" value="Winged helix-like DNA-binding domain superfamily/Winged helix DNA-binding domain"/>
    <property type="match status" value="1"/>
</dbReference>